<proteinExistence type="predicted"/>
<sequence>MDRLKVLTLHRPLAIFPAKLWNILCREAKVSELSEAQLRKLYLRYCIFSGWNRGGTDVRRFISHDCGLNLLGLEELALHLFATFELVEVREVQFAARTAKNQSPASRQLEGILVVSDMGPKEPFMIFAGFPQSGPVADAVRRLRQGDSVVIQHYGVFEGVRQDVLFVDVASNRHAALLARQNARSALAFEEARERATDAVQKAQETVQQRIYCVSFIKFARTLLQFVTNTRDGLASVAVMALHRTGNNDGLLHILHGGCSKGAELALLEAWMKDRLESSEPSALVNFLLRYPIFLVPLLLVQKTLYKYTFGRVQEQDPLHPTTLHDAWTQSARQLVMDVLCELGIRKTPISSDDPYITFRAKEAMRSTTTQTRKEEDHNARLQRKRSSRLLHLGLGMNVKSDPCPGCTVVAPAQAAGVCHACEIAVKQRLADRGGYQYSRGVIDRASGIPLHAKHVPTPAIYIEEFDEQADRTFFFDVSMGESRWDLPSDRAGSARVHRLSKRDLKLLKNRRMPEWKRSLVKHEAEDDDYNDDGDM</sequence>
<accession>A0A2R5GCD5</accession>
<reference evidence="1 2" key="1">
    <citation type="submission" date="2017-12" db="EMBL/GenBank/DDBJ databases">
        <title>Sequencing, de novo assembly and annotation of complete genome of a new Thraustochytrid species, strain FCC1311.</title>
        <authorList>
            <person name="Sedici K."/>
            <person name="Godart F."/>
            <person name="Aiese Cigliano R."/>
            <person name="Sanseverino W."/>
            <person name="Barakat M."/>
            <person name="Ortet P."/>
            <person name="Marechal E."/>
            <person name="Cagnac O."/>
            <person name="Amato A."/>
        </authorList>
    </citation>
    <scope>NUCLEOTIDE SEQUENCE [LARGE SCALE GENOMIC DNA]</scope>
</reference>
<keyword evidence="2" id="KW-1185">Reference proteome</keyword>
<dbReference type="InParanoid" id="A0A2R5GCD5"/>
<name>A0A2R5GCD5_9STRA</name>
<evidence type="ECO:0000313" key="1">
    <source>
        <dbReference type="EMBL" id="GBG28646.1"/>
    </source>
</evidence>
<protein>
    <submittedName>
        <fullName evidence="1">Uncharacterized protein</fullName>
    </submittedName>
</protein>
<dbReference type="EMBL" id="BEYU01000046">
    <property type="protein sequence ID" value="GBG28646.1"/>
    <property type="molecule type" value="Genomic_DNA"/>
</dbReference>
<comment type="caution">
    <text evidence="1">The sequence shown here is derived from an EMBL/GenBank/DDBJ whole genome shotgun (WGS) entry which is preliminary data.</text>
</comment>
<organism evidence="1 2">
    <name type="scientific">Hondaea fermentalgiana</name>
    <dbReference type="NCBI Taxonomy" id="2315210"/>
    <lineage>
        <taxon>Eukaryota</taxon>
        <taxon>Sar</taxon>
        <taxon>Stramenopiles</taxon>
        <taxon>Bigyra</taxon>
        <taxon>Labyrinthulomycetes</taxon>
        <taxon>Thraustochytrida</taxon>
        <taxon>Thraustochytriidae</taxon>
        <taxon>Hondaea</taxon>
    </lineage>
</organism>
<evidence type="ECO:0000313" key="2">
    <source>
        <dbReference type="Proteomes" id="UP000241890"/>
    </source>
</evidence>
<dbReference type="Proteomes" id="UP000241890">
    <property type="component" value="Unassembled WGS sequence"/>
</dbReference>
<gene>
    <name evidence="1" type="ORF">FCC1311_048672</name>
</gene>
<dbReference type="AlphaFoldDB" id="A0A2R5GCD5"/>